<evidence type="ECO:0000259" key="1">
    <source>
        <dbReference type="PROSITE" id="PS51340"/>
    </source>
</evidence>
<name>A0A979FYU7_CHIPD</name>
<dbReference type="SUPFAM" id="SSF141673">
    <property type="entry name" value="MOSC N-terminal domain-like"/>
    <property type="match status" value="1"/>
</dbReference>
<dbReference type="PANTHER" id="PTHR14237:SF19">
    <property type="entry name" value="MITOCHONDRIAL AMIDOXIME REDUCING COMPONENT 1"/>
    <property type="match status" value="1"/>
</dbReference>
<dbReference type="GO" id="GO:0003824">
    <property type="term" value="F:catalytic activity"/>
    <property type="evidence" value="ECO:0007669"/>
    <property type="project" value="InterPro"/>
</dbReference>
<feature type="domain" description="MOSC" evidence="1">
    <location>
        <begin position="102"/>
        <end position="262"/>
    </location>
</feature>
<dbReference type="PANTHER" id="PTHR14237">
    <property type="entry name" value="MOLYBDOPTERIN COFACTOR SULFURASE MOSC"/>
    <property type="match status" value="1"/>
</dbReference>
<dbReference type="RefSeq" id="WP_012787820.1">
    <property type="nucleotide sequence ID" value="NC_013132.1"/>
</dbReference>
<accession>A0A979FYU7</accession>
<dbReference type="Pfam" id="PF03476">
    <property type="entry name" value="MOSC_N"/>
    <property type="match status" value="1"/>
</dbReference>
<dbReference type="SUPFAM" id="SSF50800">
    <property type="entry name" value="PK beta-barrel domain-like"/>
    <property type="match status" value="1"/>
</dbReference>
<dbReference type="Proteomes" id="UP000002215">
    <property type="component" value="Chromosome"/>
</dbReference>
<dbReference type="EMBL" id="CP001699">
    <property type="protein sequence ID" value="ACU57644.1"/>
    <property type="molecule type" value="Genomic_DNA"/>
</dbReference>
<dbReference type="InterPro" id="IPR005303">
    <property type="entry name" value="MOCOS_middle"/>
</dbReference>
<dbReference type="Pfam" id="PF03473">
    <property type="entry name" value="MOSC"/>
    <property type="match status" value="1"/>
</dbReference>
<evidence type="ECO:0000313" key="3">
    <source>
        <dbReference type="Proteomes" id="UP000002215"/>
    </source>
</evidence>
<proteinExistence type="predicted"/>
<dbReference type="GO" id="GO:0030151">
    <property type="term" value="F:molybdenum ion binding"/>
    <property type="evidence" value="ECO:0007669"/>
    <property type="project" value="InterPro"/>
</dbReference>
<dbReference type="OrthoDB" id="581532at2"/>
<dbReference type="KEGG" id="cpi:Cpin_0141"/>
<reference evidence="2 3" key="2">
    <citation type="journal article" date="2010" name="Stand. Genomic Sci.">
        <title>Complete genome sequence of Chitinophaga pinensis type strain (UQM 2034).</title>
        <authorList>
            <person name="Glavina Del Rio T."/>
            <person name="Abt B."/>
            <person name="Spring S."/>
            <person name="Lapidus A."/>
            <person name="Nolan M."/>
            <person name="Tice H."/>
            <person name="Copeland A."/>
            <person name="Cheng J.F."/>
            <person name="Chen F."/>
            <person name="Bruce D."/>
            <person name="Goodwin L."/>
            <person name="Pitluck S."/>
            <person name="Ivanova N."/>
            <person name="Mavromatis K."/>
            <person name="Mikhailova N."/>
            <person name="Pati A."/>
            <person name="Chen A."/>
            <person name="Palaniappan K."/>
            <person name="Land M."/>
            <person name="Hauser L."/>
            <person name="Chang Y.J."/>
            <person name="Jeffries C.D."/>
            <person name="Chain P."/>
            <person name="Saunders E."/>
            <person name="Detter J.C."/>
            <person name="Brettin T."/>
            <person name="Rohde M."/>
            <person name="Goker M."/>
            <person name="Bristow J."/>
            <person name="Eisen J.A."/>
            <person name="Markowitz V."/>
            <person name="Hugenholtz P."/>
            <person name="Kyrpides N.C."/>
            <person name="Klenk H.P."/>
            <person name="Lucas S."/>
        </authorList>
    </citation>
    <scope>NUCLEOTIDE SEQUENCE [LARGE SCALE GENOMIC DNA]</scope>
    <source>
        <strain evidence="3">ATCC 43595 / DSM 2588 / LMG 13176 / NBRC 15968 / NCIMB 11800 / UQM 2034</strain>
    </source>
</reference>
<protein>
    <submittedName>
        <fullName evidence="2">MOSC domain containing protein</fullName>
    </submittedName>
</protein>
<organism evidence="2 3">
    <name type="scientific">Chitinophaga pinensis (strain ATCC 43595 / DSM 2588 / LMG 13176 / NBRC 15968 / NCIMB 11800 / UQM 2034)</name>
    <dbReference type="NCBI Taxonomy" id="485918"/>
    <lineage>
        <taxon>Bacteria</taxon>
        <taxon>Pseudomonadati</taxon>
        <taxon>Bacteroidota</taxon>
        <taxon>Chitinophagia</taxon>
        <taxon>Chitinophagales</taxon>
        <taxon>Chitinophagaceae</taxon>
        <taxon>Chitinophaga</taxon>
    </lineage>
</organism>
<dbReference type="PROSITE" id="PS51340">
    <property type="entry name" value="MOSC"/>
    <property type="match status" value="1"/>
</dbReference>
<sequence length="263" mass="30140">MLQVSQLFIYPVKSLGGIALEKADITDRGFRYDRRWMLIDDQNRFLTQREHPVMALFKLQLANEGILVHFKSDAFTVPFEPLTTITEQVTVWDDTCTATIVSPAADQWFTERMGFPVRLVYMPDNSHRKVEAAYAKHEEIVSFADGYPFLIIGQSSLDELNDRLETPVPMDRFRPNIVFIGGTPFQEDEMHHFKIGDINFYGVKPCGRCVMTTVDQQTAIKGQEPLRTLARYRTHNKKVLFGQNLLHNGQGAIHTGDILHLQQ</sequence>
<gene>
    <name evidence="2" type="ordered locus">Cpin_0141</name>
</gene>
<dbReference type="AlphaFoldDB" id="A0A979FYU7"/>
<evidence type="ECO:0000313" key="2">
    <source>
        <dbReference type="EMBL" id="ACU57644.1"/>
    </source>
</evidence>
<dbReference type="InterPro" id="IPR011037">
    <property type="entry name" value="Pyrv_Knase-like_insert_dom_sf"/>
</dbReference>
<dbReference type="GO" id="GO:0030170">
    <property type="term" value="F:pyridoxal phosphate binding"/>
    <property type="evidence" value="ECO:0007669"/>
    <property type="project" value="InterPro"/>
</dbReference>
<dbReference type="InterPro" id="IPR005302">
    <property type="entry name" value="MoCF_Sase_C"/>
</dbReference>
<reference evidence="3" key="1">
    <citation type="submission" date="2009-08" db="EMBL/GenBank/DDBJ databases">
        <title>The complete genome of Chitinophaga pinensis DSM 2588.</title>
        <authorList>
            <consortium name="US DOE Joint Genome Institute (JGI-PGF)"/>
            <person name="Lucas S."/>
            <person name="Copeland A."/>
            <person name="Lapidus A."/>
            <person name="Glavina del Rio T."/>
            <person name="Dalin E."/>
            <person name="Tice H."/>
            <person name="Bruce D."/>
            <person name="Goodwin L."/>
            <person name="Pitluck S."/>
            <person name="Kyrpides N."/>
            <person name="Mavromatis K."/>
            <person name="Ivanova N."/>
            <person name="Mikhailova N."/>
            <person name="Sims D."/>
            <person name="Meinche L."/>
            <person name="Brettin T."/>
            <person name="Detter J.C."/>
            <person name="Han C."/>
            <person name="Larimer F."/>
            <person name="Land M."/>
            <person name="Hauser L."/>
            <person name="Markowitz V."/>
            <person name="Cheng J.-F."/>
            <person name="Hugenholtz P."/>
            <person name="Woyke T."/>
            <person name="Wu D."/>
            <person name="Spring S."/>
            <person name="Klenk H.-P."/>
            <person name="Eisen J.A."/>
        </authorList>
    </citation>
    <scope>NUCLEOTIDE SEQUENCE [LARGE SCALE GENOMIC DNA]</scope>
    <source>
        <strain evidence="3">ATCC 43595 / DSM 2588 / LMG 13176 / NBRC 15968 / NCIMB 11800 / UQM 2034</strain>
    </source>
</reference>